<dbReference type="Gene3D" id="3.15.10.10">
    <property type="entry name" value="Bactericidal permeability-increasing protein, domain 1"/>
    <property type="match status" value="1"/>
</dbReference>
<dbReference type="InterPro" id="IPR050240">
    <property type="entry name" value="DNA_pol_type-B"/>
</dbReference>
<dbReference type="PANTHER" id="PTHR10322:SF23">
    <property type="entry name" value="DNA POLYMERASE DELTA CATALYTIC SUBUNIT"/>
    <property type="match status" value="1"/>
</dbReference>
<proteinExistence type="predicted"/>
<feature type="domain" description="DNA-directed DNA polymerase family B exonuclease" evidence="4">
    <location>
        <begin position="214"/>
        <end position="380"/>
    </location>
</feature>
<dbReference type="AlphaFoldDB" id="A0A9K3CTY2"/>
<sequence length="848" mass="93748">MKRAPESGATPKAKRKQKAEASELSPKKVLGEKTASWVDEGEVGQFEQKNRPDVKPTDYPRGEKLEFMMVDIEEDLVNPQSQFCGDQGEFLRQAGTSKRVNVYTLYGVTEAGHSIAVHVHGFFPYLYVKQPSNYNDAISTADIRHHLQGNLPNDTTLMSVESVLRTPLYGYTPKEQRFLRLRVSNRKGVPALHQALSRPGSYVFEGAMAHGPLTYESNLDPVVRFLVDTRIVGCGWASMDAKQYIPTPPSRRTTRCQLEYDVNVGAIHGHPGDSEEYSKLAPLRVFSFDIECVTSEGFPDPARDPVIQIAFTCKCFGTNKELCRVVLCLDETSPLNNCELEWFKTEQELLRRFCQLFVELDPDVVTGYNTSGFDFNFVGTAHGLNKMMKGEIPRFENMMLSFKLSDFSTDVDLDITTVDFDISNLTFTNSHIGDIVVSTDHVTQEIELKLTDIDLAIQFDWSFKETTYPFLEDSGTGTATASSINGDVIVVPAYDDVCGVFAIDMTEFVFEVGHLHIHLDGGASALYNVIVNGLVKVLEDNFTAAIDTFLAQAFETGINQGFHDCGVDQWIGSGIRESMQFVDPGIVVLDSYLSVHLGGYAYPQVDGPYWEERHTADIMPGPLSDQVNDADLQYEVSNTVFESIYLSALSLDLLKGTVDPTKVTDPLSQTLLTTATLAPICPGLYEAYPDSMVRLDLVATEMPTVSVMPSATYTNVTGVVSVSVATDGAGHYSPAFEVGYSAGLAGTPMAYSQDLDTGDTRMTFHLAFSPYNTTSWQGSSQFGEVVLGTPHSMQLEMLLSIKGVAPWMSEWSKAHGPNISLAGDYYDWDSYYAVLKEPQTLVWCVPMV</sequence>
<dbReference type="SUPFAM" id="SSF53098">
    <property type="entry name" value="Ribonuclease H-like"/>
    <property type="match status" value="1"/>
</dbReference>
<evidence type="ECO:0000256" key="1">
    <source>
        <dbReference type="ARBA" id="ARBA00024411"/>
    </source>
</evidence>
<gene>
    <name evidence="5" type="ORF">KIPB_003760</name>
</gene>
<organism evidence="5 6">
    <name type="scientific">Kipferlia bialata</name>
    <dbReference type="NCBI Taxonomy" id="797122"/>
    <lineage>
        <taxon>Eukaryota</taxon>
        <taxon>Metamonada</taxon>
        <taxon>Carpediemonas-like organisms</taxon>
        <taxon>Kipferlia</taxon>
    </lineage>
</organism>
<feature type="region of interest" description="Disordered" evidence="2">
    <location>
        <begin position="1"/>
        <end position="60"/>
    </location>
</feature>
<dbReference type="Gene3D" id="3.30.420.10">
    <property type="entry name" value="Ribonuclease H-like superfamily/Ribonuclease H"/>
    <property type="match status" value="1"/>
</dbReference>
<dbReference type="PANTHER" id="PTHR10322">
    <property type="entry name" value="DNA POLYMERASE CATALYTIC SUBUNIT"/>
    <property type="match status" value="1"/>
</dbReference>
<feature type="compositionally biased region" description="Basic and acidic residues" evidence="2">
    <location>
        <begin position="18"/>
        <end position="31"/>
    </location>
</feature>
<feature type="compositionally biased region" description="Basic and acidic residues" evidence="2">
    <location>
        <begin position="48"/>
        <end position="60"/>
    </location>
</feature>
<dbReference type="InterPro" id="IPR012337">
    <property type="entry name" value="RNaseH-like_sf"/>
</dbReference>
<accession>A0A9K3CTY2</accession>
<dbReference type="InterPro" id="IPR036397">
    <property type="entry name" value="RNaseH_sf"/>
</dbReference>
<evidence type="ECO:0000313" key="5">
    <source>
        <dbReference type="EMBL" id="GIQ82596.1"/>
    </source>
</evidence>
<evidence type="ECO:0000313" key="6">
    <source>
        <dbReference type="Proteomes" id="UP000265618"/>
    </source>
</evidence>
<dbReference type="InterPro" id="IPR006133">
    <property type="entry name" value="DNA-dir_DNA_pol_B_exonuc"/>
</dbReference>
<keyword evidence="6" id="KW-1185">Reference proteome</keyword>
<name>A0A9K3CTY2_9EUKA</name>
<dbReference type="Proteomes" id="UP000265618">
    <property type="component" value="Unassembled WGS sequence"/>
</dbReference>
<evidence type="ECO:0000259" key="4">
    <source>
        <dbReference type="Pfam" id="PF03104"/>
    </source>
</evidence>
<feature type="domain" description="Lipid-binding serum glycoprotein C-terminal" evidence="3">
    <location>
        <begin position="635"/>
        <end position="724"/>
    </location>
</feature>
<dbReference type="SUPFAM" id="SSF55394">
    <property type="entry name" value="Bactericidal permeability-increasing protein, BPI"/>
    <property type="match status" value="2"/>
</dbReference>
<dbReference type="GO" id="GO:0008289">
    <property type="term" value="F:lipid binding"/>
    <property type="evidence" value="ECO:0007669"/>
    <property type="project" value="InterPro"/>
</dbReference>
<dbReference type="Gene3D" id="3.30.342.10">
    <property type="entry name" value="DNA Polymerase, chain B, domain 1"/>
    <property type="match status" value="1"/>
</dbReference>
<dbReference type="GO" id="GO:0003887">
    <property type="term" value="F:DNA-directed DNA polymerase activity"/>
    <property type="evidence" value="ECO:0007669"/>
    <property type="project" value="TreeGrafter"/>
</dbReference>
<evidence type="ECO:0000256" key="2">
    <source>
        <dbReference type="SAM" id="MobiDB-lite"/>
    </source>
</evidence>
<dbReference type="Gene3D" id="3.15.20.10">
    <property type="entry name" value="Bactericidal permeability-increasing protein, domain 2"/>
    <property type="match status" value="1"/>
</dbReference>
<dbReference type="EMBL" id="BDIP01000750">
    <property type="protein sequence ID" value="GIQ82596.1"/>
    <property type="molecule type" value="Genomic_DNA"/>
</dbReference>
<evidence type="ECO:0000259" key="3">
    <source>
        <dbReference type="Pfam" id="PF02886"/>
    </source>
</evidence>
<dbReference type="InterPro" id="IPR001124">
    <property type="entry name" value="Lipid-bd_serum_glycop_C"/>
</dbReference>
<dbReference type="OrthoDB" id="10255543at2759"/>
<dbReference type="GO" id="GO:0006261">
    <property type="term" value="P:DNA-templated DNA replication"/>
    <property type="evidence" value="ECO:0007669"/>
    <property type="project" value="TreeGrafter"/>
</dbReference>
<protein>
    <recommendedName>
        <fullName evidence="1">DNA polymerase delta catalytic subunit</fullName>
    </recommendedName>
</protein>
<dbReference type="GO" id="GO:0003676">
    <property type="term" value="F:nucleic acid binding"/>
    <property type="evidence" value="ECO:0007669"/>
    <property type="project" value="InterPro"/>
</dbReference>
<dbReference type="Pfam" id="PF03104">
    <property type="entry name" value="DNA_pol_B_exo1"/>
    <property type="match status" value="1"/>
</dbReference>
<dbReference type="InterPro" id="IPR017943">
    <property type="entry name" value="Bactericidal_perm-incr_a/b_dom"/>
</dbReference>
<comment type="caution">
    <text evidence="5">The sequence shown here is derived from an EMBL/GenBank/DDBJ whole genome shotgun (WGS) entry which is preliminary data.</text>
</comment>
<dbReference type="Pfam" id="PF02886">
    <property type="entry name" value="LBP_BPI_CETP_C"/>
    <property type="match status" value="1"/>
</dbReference>
<reference evidence="5 6" key="1">
    <citation type="journal article" date="2018" name="PLoS ONE">
        <title>The draft genome of Kipferlia bialata reveals reductive genome evolution in fornicate parasites.</title>
        <authorList>
            <person name="Tanifuji G."/>
            <person name="Takabayashi S."/>
            <person name="Kume K."/>
            <person name="Takagi M."/>
            <person name="Nakayama T."/>
            <person name="Kamikawa R."/>
            <person name="Inagaki Y."/>
            <person name="Hashimoto T."/>
        </authorList>
    </citation>
    <scope>NUCLEOTIDE SEQUENCE [LARGE SCALE GENOMIC DNA]</scope>
    <source>
        <strain evidence="5">NY0173</strain>
    </source>
</reference>